<dbReference type="OrthoDB" id="1431934at2759"/>
<evidence type="ECO:0000256" key="3">
    <source>
        <dbReference type="ARBA" id="ARBA00022989"/>
    </source>
</evidence>
<evidence type="ECO:0000313" key="9">
    <source>
        <dbReference type="Proteomes" id="UP000073492"/>
    </source>
</evidence>
<dbReference type="InterPro" id="IPR052337">
    <property type="entry name" value="SAT4-like"/>
</dbReference>
<evidence type="ECO:0000256" key="4">
    <source>
        <dbReference type="ARBA" id="ARBA00023136"/>
    </source>
</evidence>
<dbReference type="Proteomes" id="UP000073492">
    <property type="component" value="Unassembled WGS sequence"/>
</dbReference>
<keyword evidence="2 6" id="KW-0812">Transmembrane</keyword>
<keyword evidence="4 6" id="KW-0472">Membrane</keyword>
<feature type="transmembrane region" description="Helical" evidence="6">
    <location>
        <begin position="16"/>
        <end position="35"/>
    </location>
</feature>
<dbReference type="GO" id="GO:0016020">
    <property type="term" value="C:membrane"/>
    <property type="evidence" value="ECO:0007669"/>
    <property type="project" value="UniProtKB-SubCell"/>
</dbReference>
<keyword evidence="9" id="KW-1185">Reference proteome</keyword>
<dbReference type="PANTHER" id="PTHR33048">
    <property type="entry name" value="PTH11-LIKE INTEGRAL MEMBRANE PROTEIN (AFU_ORTHOLOGUE AFUA_5G11245)"/>
    <property type="match status" value="1"/>
</dbReference>
<sequence>MTATEAQDKDDDSKQLVIIVVSVILMFISFVGTSLRLYARLAIIGKVFAEDILVVLGTVRWPESMPPLAEAHATTVYCFWTFLNFCHSIAAYNGLGKHSTDIRPEDAELLRTLGFVILVLYVATAILTKISFLALYLRLDQRRPMRLAVCCLMCSVATVKITFMVVQSFTCAHPTLFWSRQGALDGQCWSPQQVQYLYNTVSILTIVAAAAIISTPLPMLHGLELPNICPGCFRCYYLWNLMKSDDLNYDAAEASIWAQVELHMVILCSSASTFKVLMKGCFPPCSRTDNSSVDPFPELQYQSPAPCTMGDGEKLPDSPTSIEVMRDRSWSSSTADHPITDEHGRVTYARPPRVVLHRASADKASTPARVLLRFPSIEDRLGSGHEYNTWTKDEVIAPSKREVDGQSWNYI</sequence>
<feature type="transmembrane region" description="Helical" evidence="6">
    <location>
        <begin position="196"/>
        <end position="217"/>
    </location>
</feature>
<evidence type="ECO:0000256" key="6">
    <source>
        <dbReference type="SAM" id="Phobius"/>
    </source>
</evidence>
<dbReference type="EMBL" id="LFZO01000008">
    <property type="protein sequence ID" value="KXT18334.1"/>
    <property type="molecule type" value="Genomic_DNA"/>
</dbReference>
<keyword evidence="3 6" id="KW-1133">Transmembrane helix</keyword>
<accession>A0A139IUT5</accession>
<feature type="domain" description="Rhodopsin" evidence="7">
    <location>
        <begin position="35"/>
        <end position="226"/>
    </location>
</feature>
<proteinExistence type="inferred from homology"/>
<dbReference type="PANTHER" id="PTHR33048:SF129">
    <property type="entry name" value="INTEGRAL MEMBRANE PROTEIN-RELATED"/>
    <property type="match status" value="1"/>
</dbReference>
<evidence type="ECO:0000256" key="1">
    <source>
        <dbReference type="ARBA" id="ARBA00004141"/>
    </source>
</evidence>
<feature type="transmembrane region" description="Helical" evidence="6">
    <location>
        <begin position="112"/>
        <end position="135"/>
    </location>
</feature>
<organism evidence="8 9">
    <name type="scientific">Pseudocercospora musae</name>
    <dbReference type="NCBI Taxonomy" id="113226"/>
    <lineage>
        <taxon>Eukaryota</taxon>
        <taxon>Fungi</taxon>
        <taxon>Dikarya</taxon>
        <taxon>Ascomycota</taxon>
        <taxon>Pezizomycotina</taxon>
        <taxon>Dothideomycetes</taxon>
        <taxon>Dothideomycetidae</taxon>
        <taxon>Mycosphaerellales</taxon>
        <taxon>Mycosphaerellaceae</taxon>
        <taxon>Pseudocercospora</taxon>
    </lineage>
</organism>
<comment type="subcellular location">
    <subcellularLocation>
        <location evidence="1">Membrane</location>
        <topology evidence="1">Multi-pass membrane protein</topology>
    </subcellularLocation>
</comment>
<evidence type="ECO:0000259" key="7">
    <source>
        <dbReference type="Pfam" id="PF20684"/>
    </source>
</evidence>
<evidence type="ECO:0000256" key="2">
    <source>
        <dbReference type="ARBA" id="ARBA00022692"/>
    </source>
</evidence>
<dbReference type="InterPro" id="IPR049326">
    <property type="entry name" value="Rhodopsin_dom_fungi"/>
</dbReference>
<dbReference type="EMBL" id="LFZO01000008">
    <property type="protein sequence ID" value="KXT18333.1"/>
    <property type="molecule type" value="Genomic_DNA"/>
</dbReference>
<feature type="transmembrane region" description="Helical" evidence="6">
    <location>
        <begin position="71"/>
        <end position="92"/>
    </location>
</feature>
<gene>
    <name evidence="8" type="ORF">AC579_936</name>
</gene>
<evidence type="ECO:0000256" key="5">
    <source>
        <dbReference type="ARBA" id="ARBA00038359"/>
    </source>
</evidence>
<name>A0A139IUT5_9PEZI</name>
<evidence type="ECO:0000313" key="8">
    <source>
        <dbReference type="EMBL" id="KXT18334.1"/>
    </source>
</evidence>
<comment type="caution">
    <text evidence="8">The sequence shown here is derived from an EMBL/GenBank/DDBJ whole genome shotgun (WGS) entry which is preliminary data.</text>
</comment>
<comment type="similarity">
    <text evidence="5">Belongs to the SAT4 family.</text>
</comment>
<dbReference type="AlphaFoldDB" id="A0A139IUT5"/>
<protein>
    <recommendedName>
        <fullName evidence="7">Rhodopsin domain-containing protein</fullName>
    </recommendedName>
</protein>
<reference evidence="8 9" key="1">
    <citation type="submission" date="2015-07" db="EMBL/GenBank/DDBJ databases">
        <title>Comparative genomics of the Sigatoka disease complex on banana suggests a link between parallel evolutionary changes in Pseudocercospora fijiensis and Pseudocercospora eumusae and increased virulence on the banana host.</title>
        <authorList>
            <person name="Chang T.-C."/>
            <person name="Salvucci A."/>
            <person name="Crous P.W."/>
            <person name="Stergiopoulos I."/>
        </authorList>
    </citation>
    <scope>NUCLEOTIDE SEQUENCE [LARGE SCALE GENOMIC DNA]</scope>
    <source>
        <strain evidence="8 9">CBS 116634</strain>
    </source>
</reference>
<dbReference type="Pfam" id="PF20684">
    <property type="entry name" value="Fung_rhodopsin"/>
    <property type="match status" value="1"/>
</dbReference>